<evidence type="ECO:0000313" key="2">
    <source>
        <dbReference type="Proteomes" id="UP001497644"/>
    </source>
</evidence>
<gene>
    <name evidence="1" type="ORF">LPLAT_LOCUS7287</name>
</gene>
<organism evidence="1 2">
    <name type="scientific">Lasius platythorax</name>
    <dbReference type="NCBI Taxonomy" id="488582"/>
    <lineage>
        <taxon>Eukaryota</taxon>
        <taxon>Metazoa</taxon>
        <taxon>Ecdysozoa</taxon>
        <taxon>Arthropoda</taxon>
        <taxon>Hexapoda</taxon>
        <taxon>Insecta</taxon>
        <taxon>Pterygota</taxon>
        <taxon>Neoptera</taxon>
        <taxon>Endopterygota</taxon>
        <taxon>Hymenoptera</taxon>
        <taxon>Apocrita</taxon>
        <taxon>Aculeata</taxon>
        <taxon>Formicoidea</taxon>
        <taxon>Formicidae</taxon>
        <taxon>Formicinae</taxon>
        <taxon>Lasius</taxon>
        <taxon>Lasius</taxon>
    </lineage>
</organism>
<dbReference type="EMBL" id="OZ034826">
    <property type="protein sequence ID" value="CAL1681163.1"/>
    <property type="molecule type" value="Genomic_DNA"/>
</dbReference>
<evidence type="ECO:0000313" key="1">
    <source>
        <dbReference type="EMBL" id="CAL1681163.1"/>
    </source>
</evidence>
<reference evidence="1" key="1">
    <citation type="submission" date="2024-04" db="EMBL/GenBank/DDBJ databases">
        <authorList>
            <consortium name="Molecular Ecology Group"/>
        </authorList>
    </citation>
    <scope>NUCLEOTIDE SEQUENCE</scope>
</reference>
<dbReference type="Proteomes" id="UP001497644">
    <property type="component" value="Chromosome 3"/>
</dbReference>
<sequence length="70" mass="7765">MEQLSGSHFRGRPGLVFGRVEQQGGNWSGGLPAGIKNRDKYFPRILHYIPGGDHGNLSLRPDEYSKGILE</sequence>
<name>A0AAV2NN54_9HYME</name>
<accession>A0AAV2NN54</accession>
<protein>
    <submittedName>
        <fullName evidence="1">Uncharacterized protein</fullName>
    </submittedName>
</protein>
<keyword evidence="2" id="KW-1185">Reference proteome</keyword>
<dbReference type="AlphaFoldDB" id="A0AAV2NN54"/>
<proteinExistence type="predicted"/>